<name>A0A3G1KQZ4_FORW1</name>
<keyword evidence="2" id="KW-1185">Reference proteome</keyword>
<dbReference type="Proteomes" id="UP000323521">
    <property type="component" value="Chromosome"/>
</dbReference>
<accession>A0A3G1KQZ4</accession>
<evidence type="ECO:0000313" key="2">
    <source>
        <dbReference type="Proteomes" id="UP000323521"/>
    </source>
</evidence>
<dbReference type="AlphaFoldDB" id="A0A3G1KQZ4"/>
<gene>
    <name evidence="1" type="ORF">DCMF_06790</name>
</gene>
<evidence type="ECO:0000313" key="1">
    <source>
        <dbReference type="EMBL" id="ATW24525.1"/>
    </source>
</evidence>
<dbReference type="KEGG" id="fwa:DCMF_06790"/>
<dbReference type="RefSeq" id="WP_148133724.1">
    <property type="nucleotide sequence ID" value="NZ_CP017634.1"/>
</dbReference>
<reference evidence="1 2" key="1">
    <citation type="submission" date="2016-10" db="EMBL/GenBank/DDBJ databases">
        <title>Complete Genome Sequence of Peptococcaceae strain DCMF.</title>
        <authorList>
            <person name="Edwards R.J."/>
            <person name="Holland S.I."/>
            <person name="Deshpande N.P."/>
            <person name="Wong Y.K."/>
            <person name="Ertan H."/>
            <person name="Manefield M."/>
            <person name="Russell T.L."/>
            <person name="Lee M.J."/>
        </authorList>
    </citation>
    <scope>NUCLEOTIDE SEQUENCE [LARGE SCALE GENOMIC DNA]</scope>
    <source>
        <strain evidence="1 2">DCMF</strain>
    </source>
</reference>
<proteinExistence type="predicted"/>
<dbReference type="EMBL" id="CP017634">
    <property type="protein sequence ID" value="ATW24525.1"/>
    <property type="molecule type" value="Genomic_DNA"/>
</dbReference>
<protein>
    <submittedName>
        <fullName evidence="1">Uncharacterized protein</fullName>
    </submittedName>
</protein>
<sequence>MPAGEMFFHRFGRMHKPEAVIGSPRTIRIKLENAQEVKGFIQVRHVKHLASLFLKKILPQRERKTGQNLHIRKTNY</sequence>
<organism evidence="1 2">
    <name type="scientific">Formimonas warabiya</name>
    <dbReference type="NCBI Taxonomy" id="1761012"/>
    <lineage>
        <taxon>Bacteria</taxon>
        <taxon>Bacillati</taxon>
        <taxon>Bacillota</taxon>
        <taxon>Clostridia</taxon>
        <taxon>Eubacteriales</taxon>
        <taxon>Peptococcaceae</taxon>
        <taxon>Candidatus Formimonas</taxon>
    </lineage>
</organism>